<dbReference type="GO" id="GO:0050313">
    <property type="term" value="F:sulfur dioxygenase activity"/>
    <property type="evidence" value="ECO:0007669"/>
    <property type="project" value="InterPro"/>
</dbReference>
<evidence type="ECO:0000256" key="1">
    <source>
        <dbReference type="ARBA" id="ARBA00022723"/>
    </source>
</evidence>
<keyword evidence="3" id="KW-0670">Pyruvate</keyword>
<sequence length="390" mass="40868">MAEDAPAGDGSAVREIDPEALASRIENGERVALLDVRNRDEVDAWRIDGPGVELTHVPYMRFVSARATGNPADLVDPDESYVAVCPRGAESAEVAAALTGEGAEAVNLAGGMAGWARVYRRTQIARAATDATVYQYRRPATGCLAYVVVSDGAALVVDPLLAFADRYRDEVAELDAAVETVLDTHVHADHFSGLRAVAGATGATPVVSTGAADRGVAGGVRTVDDGDALRVGDHELDVLATPGHTTGSISLVLDDVAFTGDALFLDGAPRPDLERGEDGARELAGTLHETLTERLAPLPDDALVAPGHYVPGRSPATDGSYTATLGELRDRLAAFSESRETFVDRVLGSMGDRPANFERIVAVNLGREAVSAEEAFELELGPNNCAVATE</sequence>
<dbReference type="Pfam" id="PF00581">
    <property type="entry name" value="Rhodanese"/>
    <property type="match status" value="1"/>
</dbReference>
<accession>A0A1I6LJJ2</accession>
<evidence type="ECO:0000313" key="3">
    <source>
        <dbReference type="EMBL" id="SFS03616.1"/>
    </source>
</evidence>
<dbReference type="GO" id="GO:0006749">
    <property type="term" value="P:glutathione metabolic process"/>
    <property type="evidence" value="ECO:0007669"/>
    <property type="project" value="InterPro"/>
</dbReference>
<dbReference type="SUPFAM" id="SSF52821">
    <property type="entry name" value="Rhodanese/Cell cycle control phosphatase"/>
    <property type="match status" value="1"/>
</dbReference>
<dbReference type="GO" id="GO:0016740">
    <property type="term" value="F:transferase activity"/>
    <property type="evidence" value="ECO:0007669"/>
    <property type="project" value="UniProtKB-KW"/>
</dbReference>
<dbReference type="CDD" id="cd07724">
    <property type="entry name" value="POD-like_MBL-fold"/>
    <property type="match status" value="1"/>
</dbReference>
<dbReference type="AlphaFoldDB" id="A0A1I6LJJ2"/>
<dbReference type="EMBL" id="FOZK01000002">
    <property type="protein sequence ID" value="SFS03616.1"/>
    <property type="molecule type" value="Genomic_DNA"/>
</dbReference>
<dbReference type="InterPro" id="IPR036873">
    <property type="entry name" value="Rhodanese-like_dom_sf"/>
</dbReference>
<feature type="domain" description="Rhodanese" evidence="2">
    <location>
        <begin position="27"/>
        <end position="124"/>
    </location>
</feature>
<dbReference type="SMART" id="SM00849">
    <property type="entry name" value="Lactamase_B"/>
    <property type="match status" value="1"/>
</dbReference>
<dbReference type="Gene3D" id="3.40.250.10">
    <property type="entry name" value="Rhodanese-like domain"/>
    <property type="match status" value="1"/>
</dbReference>
<organism evidence="3 4">
    <name type="scientific">Halomicrobium zhouii</name>
    <dbReference type="NCBI Taxonomy" id="767519"/>
    <lineage>
        <taxon>Archaea</taxon>
        <taxon>Methanobacteriati</taxon>
        <taxon>Methanobacteriota</taxon>
        <taxon>Stenosarchaea group</taxon>
        <taxon>Halobacteria</taxon>
        <taxon>Halobacteriales</taxon>
        <taxon>Haloarculaceae</taxon>
        <taxon>Halomicrobium</taxon>
    </lineage>
</organism>
<dbReference type="Gene3D" id="3.60.15.10">
    <property type="entry name" value="Ribonuclease Z/Hydroxyacylglutathione hydrolase-like"/>
    <property type="match status" value="1"/>
</dbReference>
<gene>
    <name evidence="3" type="ORF">SAMN05216559_2809</name>
</gene>
<dbReference type="InterPro" id="IPR001279">
    <property type="entry name" value="Metallo-B-lactamas"/>
</dbReference>
<dbReference type="SUPFAM" id="SSF56281">
    <property type="entry name" value="Metallo-hydrolase/oxidoreductase"/>
    <property type="match status" value="1"/>
</dbReference>
<keyword evidence="1" id="KW-0479">Metal-binding</keyword>
<protein>
    <submittedName>
        <fullName evidence="3">Thiosulfate/3-mercaptopyruvate sulfurtransferase</fullName>
    </submittedName>
</protein>
<dbReference type="InterPro" id="IPR036866">
    <property type="entry name" value="RibonucZ/Hydroxyglut_hydro"/>
</dbReference>
<dbReference type="SMART" id="SM00450">
    <property type="entry name" value="RHOD"/>
    <property type="match status" value="1"/>
</dbReference>
<dbReference type="OrthoDB" id="9180at2157"/>
<evidence type="ECO:0000259" key="2">
    <source>
        <dbReference type="PROSITE" id="PS50206"/>
    </source>
</evidence>
<dbReference type="InterPro" id="IPR044528">
    <property type="entry name" value="POD-like_MBL-fold"/>
</dbReference>
<dbReference type="RefSeq" id="WP_089817116.1">
    <property type="nucleotide sequence ID" value="NZ_FOZK01000002.1"/>
</dbReference>
<dbReference type="PANTHER" id="PTHR43084:SF1">
    <property type="entry name" value="PERSULFIDE DIOXYGENASE ETHE1, MITOCHONDRIAL"/>
    <property type="match status" value="1"/>
</dbReference>
<dbReference type="InterPro" id="IPR051682">
    <property type="entry name" value="Mito_Persulfide_Diox"/>
</dbReference>
<dbReference type="InterPro" id="IPR001763">
    <property type="entry name" value="Rhodanese-like_dom"/>
</dbReference>
<keyword evidence="4" id="KW-1185">Reference proteome</keyword>
<dbReference type="PANTHER" id="PTHR43084">
    <property type="entry name" value="PERSULFIDE DIOXYGENASE ETHE1"/>
    <property type="match status" value="1"/>
</dbReference>
<name>A0A1I6LJJ2_9EURY</name>
<dbReference type="PROSITE" id="PS50206">
    <property type="entry name" value="RHODANESE_3"/>
    <property type="match status" value="1"/>
</dbReference>
<dbReference type="GO" id="GO:0070813">
    <property type="term" value="P:hydrogen sulfide metabolic process"/>
    <property type="evidence" value="ECO:0007669"/>
    <property type="project" value="TreeGrafter"/>
</dbReference>
<evidence type="ECO:0000313" key="4">
    <source>
        <dbReference type="Proteomes" id="UP000199062"/>
    </source>
</evidence>
<dbReference type="Pfam" id="PF00753">
    <property type="entry name" value="Lactamase_B"/>
    <property type="match status" value="1"/>
</dbReference>
<dbReference type="Proteomes" id="UP000199062">
    <property type="component" value="Unassembled WGS sequence"/>
</dbReference>
<dbReference type="STRING" id="767519.SAMN05216559_2809"/>
<keyword evidence="3" id="KW-0808">Transferase</keyword>
<proteinExistence type="predicted"/>
<reference evidence="3 4" key="1">
    <citation type="submission" date="2016-10" db="EMBL/GenBank/DDBJ databases">
        <authorList>
            <person name="de Groot N.N."/>
        </authorList>
    </citation>
    <scope>NUCLEOTIDE SEQUENCE [LARGE SCALE GENOMIC DNA]</scope>
    <source>
        <strain evidence="3 4">CGMCC 1.10457</strain>
    </source>
</reference>
<dbReference type="GO" id="GO:0046872">
    <property type="term" value="F:metal ion binding"/>
    <property type="evidence" value="ECO:0007669"/>
    <property type="project" value="UniProtKB-KW"/>
</dbReference>